<dbReference type="PANTHER" id="PTHR42945">
    <property type="entry name" value="HISTIDINE BIOSYNTHESIS BIFUNCTIONAL PROTEIN"/>
    <property type="match status" value="1"/>
</dbReference>
<dbReference type="SUPFAM" id="SSF141734">
    <property type="entry name" value="HisI-like"/>
    <property type="match status" value="1"/>
</dbReference>
<protein>
    <recommendedName>
        <fullName evidence="15">Histidine biosynthesis bifunctional protein HisIE</fullName>
    </recommendedName>
    <domain>
        <recommendedName>
            <fullName evidence="15">Phosphoribosyl-AMP cyclohydrolase</fullName>
            <shortName evidence="15">PRA-CH</shortName>
            <ecNumber evidence="15">3.5.4.19</ecNumber>
        </recommendedName>
    </domain>
    <domain>
        <recommendedName>
            <fullName evidence="15">Phosphoribosyl-ATP pyrophosphatase</fullName>
            <shortName evidence="15">PRA-PH</shortName>
            <ecNumber evidence="15">3.6.1.31</ecNumber>
        </recommendedName>
    </domain>
</protein>
<evidence type="ECO:0000256" key="7">
    <source>
        <dbReference type="ARBA" id="ARBA00008299"/>
    </source>
</evidence>
<keyword evidence="9 15" id="KW-0028">Amino-acid biosynthesis</keyword>
<evidence type="ECO:0000256" key="5">
    <source>
        <dbReference type="ARBA" id="ARBA00005204"/>
    </source>
</evidence>
<comment type="pathway">
    <text evidence="5 15">Amino-acid biosynthesis; L-histidine biosynthesis; L-histidine from 5-phospho-alpha-D-ribose 1-diphosphate: step 2/9.</text>
</comment>
<dbReference type="NCBIfam" id="NF000768">
    <property type="entry name" value="PRK00051.1"/>
    <property type="match status" value="1"/>
</dbReference>
<name>A0A2X3BF71_9HELI</name>
<dbReference type="AlphaFoldDB" id="A0A2X3BF71"/>
<keyword evidence="8 15" id="KW-0963">Cytoplasm</keyword>
<evidence type="ECO:0000256" key="10">
    <source>
        <dbReference type="ARBA" id="ARBA00022741"/>
    </source>
</evidence>
<dbReference type="Proteomes" id="UP000250166">
    <property type="component" value="Unassembled WGS sequence"/>
</dbReference>
<dbReference type="HAMAP" id="MF_01020">
    <property type="entry name" value="HisE"/>
    <property type="match status" value="1"/>
</dbReference>
<dbReference type="CDD" id="cd11534">
    <property type="entry name" value="NTP-PPase_HisIE_like"/>
    <property type="match status" value="1"/>
</dbReference>
<keyword evidence="12 15" id="KW-0067">ATP-binding</keyword>
<evidence type="ECO:0000256" key="11">
    <source>
        <dbReference type="ARBA" id="ARBA00022801"/>
    </source>
</evidence>
<dbReference type="InterPro" id="IPR038019">
    <property type="entry name" value="PRib_AMP_CycHydrolase_sf"/>
</dbReference>
<dbReference type="GO" id="GO:0000105">
    <property type="term" value="P:L-histidine biosynthetic process"/>
    <property type="evidence" value="ECO:0007669"/>
    <property type="project" value="UniProtKB-UniRule"/>
</dbReference>
<keyword evidence="13 15" id="KW-0368">Histidine biosynthesis</keyword>
<dbReference type="Pfam" id="PF01503">
    <property type="entry name" value="PRA-PH"/>
    <property type="match status" value="1"/>
</dbReference>
<comment type="catalytic activity">
    <reaction evidence="1 15">
        <text>1-(5-phospho-beta-D-ribosyl)-5'-AMP + H2O = 1-(5-phospho-beta-D-ribosyl)-5-[(5-phospho-beta-D-ribosylamino)methylideneamino]imidazole-4-carboxamide</text>
        <dbReference type="Rhea" id="RHEA:20049"/>
        <dbReference type="ChEBI" id="CHEBI:15377"/>
        <dbReference type="ChEBI" id="CHEBI:58435"/>
        <dbReference type="ChEBI" id="CHEBI:59457"/>
        <dbReference type="EC" id="3.5.4.19"/>
    </reaction>
</comment>
<dbReference type="Gene3D" id="3.10.20.810">
    <property type="entry name" value="Phosphoribosyl-AMP cyclohydrolase"/>
    <property type="match status" value="1"/>
</dbReference>
<dbReference type="SUPFAM" id="SSF101386">
    <property type="entry name" value="all-alpha NTP pyrophosphatases"/>
    <property type="match status" value="1"/>
</dbReference>
<comment type="catalytic activity">
    <reaction evidence="2 15">
        <text>1-(5-phospho-beta-D-ribosyl)-ATP + H2O = 1-(5-phospho-beta-D-ribosyl)-5'-AMP + diphosphate + H(+)</text>
        <dbReference type="Rhea" id="RHEA:22828"/>
        <dbReference type="ChEBI" id="CHEBI:15377"/>
        <dbReference type="ChEBI" id="CHEBI:15378"/>
        <dbReference type="ChEBI" id="CHEBI:33019"/>
        <dbReference type="ChEBI" id="CHEBI:59457"/>
        <dbReference type="ChEBI" id="CHEBI:73183"/>
        <dbReference type="EC" id="3.6.1.31"/>
    </reaction>
</comment>
<dbReference type="InterPro" id="IPR008179">
    <property type="entry name" value="HisE"/>
</dbReference>
<dbReference type="GO" id="GO:0004635">
    <property type="term" value="F:phosphoribosyl-AMP cyclohydrolase activity"/>
    <property type="evidence" value="ECO:0007669"/>
    <property type="project" value="UniProtKB-UniRule"/>
</dbReference>
<evidence type="ECO:0000256" key="2">
    <source>
        <dbReference type="ARBA" id="ARBA00001460"/>
    </source>
</evidence>
<sequence>MKSLIDKLDWQKSSLIPAIIQEYQTKEILMLAFMDKQALELTLQTKQMHYFSRSKNRIWKKGEQSGHIQNLKRCFIDCDNDSLLFEVEQVGVACHTGRKSCFFQEITLDSNEVVCKDYENDSVSVDYGVIDALYHTLLERKNADPASSYTASLYAKGENAIGKKIIEEAGEVVMALKDKDPKQIVYESADLAYHTLVALAFAHIHPDQITQELARRFGLSGIDEKASRKDK</sequence>
<dbReference type="Gene3D" id="1.10.287.1080">
    <property type="entry name" value="MazG-like"/>
    <property type="match status" value="1"/>
</dbReference>
<dbReference type="GO" id="GO:0004636">
    <property type="term" value="F:phosphoribosyl-ATP diphosphatase activity"/>
    <property type="evidence" value="ECO:0007669"/>
    <property type="project" value="UniProtKB-UniRule"/>
</dbReference>
<comment type="subcellular location">
    <subcellularLocation>
        <location evidence="3 15">Cytoplasm</location>
    </subcellularLocation>
</comment>
<dbReference type="PANTHER" id="PTHR42945:SF9">
    <property type="entry name" value="HISTIDINE BIOSYNTHESIS BIFUNCTIONAL PROTEIN HISIE"/>
    <property type="match status" value="1"/>
</dbReference>
<dbReference type="InterPro" id="IPR023019">
    <property type="entry name" value="His_synth_HisIE"/>
</dbReference>
<keyword evidence="11 15" id="KW-0378">Hydrolase</keyword>
<organism evidence="17 18">
    <name type="scientific">Helicobacter fennelliae</name>
    <dbReference type="NCBI Taxonomy" id="215"/>
    <lineage>
        <taxon>Bacteria</taxon>
        <taxon>Pseudomonadati</taxon>
        <taxon>Campylobacterota</taxon>
        <taxon>Epsilonproteobacteria</taxon>
        <taxon>Campylobacterales</taxon>
        <taxon>Helicobacteraceae</taxon>
        <taxon>Helicobacter</taxon>
    </lineage>
</organism>
<dbReference type="EMBL" id="UAWL01000006">
    <property type="protein sequence ID" value="SQB99471.1"/>
    <property type="molecule type" value="Genomic_DNA"/>
</dbReference>
<accession>A0A2X3BF71</accession>
<dbReference type="HAMAP" id="MF_01019">
    <property type="entry name" value="HisIE"/>
    <property type="match status" value="1"/>
</dbReference>
<feature type="domain" description="Phosphoribosyl-AMP cyclohydrolase" evidence="16">
    <location>
        <begin position="30"/>
        <end position="103"/>
    </location>
</feature>
<dbReference type="InterPro" id="IPR026660">
    <property type="entry name" value="PRA-CH"/>
</dbReference>
<dbReference type="GO" id="GO:0005737">
    <property type="term" value="C:cytoplasm"/>
    <property type="evidence" value="ECO:0007669"/>
    <property type="project" value="UniProtKB-SubCell"/>
</dbReference>
<feature type="region of interest" description="Phosphoribosyl-ATP pyrophosphohydrolase" evidence="15">
    <location>
        <begin position="130"/>
        <end position="231"/>
    </location>
</feature>
<dbReference type="EC" id="3.5.4.19" evidence="15"/>
<dbReference type="RefSeq" id="WP_112058954.1">
    <property type="nucleotide sequence ID" value="NZ_UAWL01000006.1"/>
</dbReference>
<dbReference type="FunFam" id="3.10.20.810:FF:000001">
    <property type="entry name" value="Histidine biosynthesis bifunctional protein HisIE"/>
    <property type="match status" value="1"/>
</dbReference>
<reference evidence="17 18" key="1">
    <citation type="submission" date="2018-06" db="EMBL/GenBank/DDBJ databases">
        <authorList>
            <consortium name="Pathogen Informatics"/>
            <person name="Doyle S."/>
        </authorList>
    </citation>
    <scope>NUCLEOTIDE SEQUENCE [LARGE SCALE GENOMIC DNA]</scope>
    <source>
        <strain evidence="17 18">NCTC13102</strain>
    </source>
</reference>
<evidence type="ECO:0000256" key="12">
    <source>
        <dbReference type="ARBA" id="ARBA00022840"/>
    </source>
</evidence>
<dbReference type="Pfam" id="PF01502">
    <property type="entry name" value="PRA-CH"/>
    <property type="match status" value="1"/>
</dbReference>
<evidence type="ECO:0000256" key="8">
    <source>
        <dbReference type="ARBA" id="ARBA00022490"/>
    </source>
</evidence>
<evidence type="ECO:0000256" key="15">
    <source>
        <dbReference type="HAMAP-Rule" id="MF_01019"/>
    </source>
</evidence>
<evidence type="ECO:0000259" key="16">
    <source>
        <dbReference type="Pfam" id="PF01502"/>
    </source>
</evidence>
<dbReference type="UniPathway" id="UPA00031">
    <property type="reaction ID" value="UER00007"/>
</dbReference>
<evidence type="ECO:0000256" key="3">
    <source>
        <dbReference type="ARBA" id="ARBA00004496"/>
    </source>
</evidence>
<evidence type="ECO:0000256" key="4">
    <source>
        <dbReference type="ARBA" id="ARBA00005169"/>
    </source>
</evidence>
<comment type="similarity">
    <text evidence="7 15">In the N-terminal section; belongs to the PRA-CH family.</text>
</comment>
<evidence type="ECO:0000256" key="1">
    <source>
        <dbReference type="ARBA" id="ARBA00000024"/>
    </source>
</evidence>
<comment type="similarity">
    <text evidence="6 15">In the C-terminal section; belongs to the PRA-PH family.</text>
</comment>
<proteinExistence type="inferred from homology"/>
<dbReference type="InterPro" id="IPR002496">
    <property type="entry name" value="PRib_AMP_CycHydrolase_dom"/>
</dbReference>
<evidence type="ECO:0000313" key="18">
    <source>
        <dbReference type="Proteomes" id="UP000250166"/>
    </source>
</evidence>
<evidence type="ECO:0000313" key="17">
    <source>
        <dbReference type="EMBL" id="SQB99471.1"/>
    </source>
</evidence>
<dbReference type="HAMAP" id="MF_01021">
    <property type="entry name" value="HisI"/>
    <property type="match status" value="1"/>
</dbReference>
<feature type="region of interest" description="Phosphoribosyl-AMP cyclohydrolase" evidence="15">
    <location>
        <begin position="1"/>
        <end position="129"/>
    </location>
</feature>
<dbReference type="NCBIfam" id="NF002747">
    <property type="entry name" value="PRK02759.1"/>
    <property type="match status" value="1"/>
</dbReference>
<evidence type="ECO:0000256" key="13">
    <source>
        <dbReference type="ARBA" id="ARBA00023102"/>
    </source>
</evidence>
<comment type="pathway">
    <text evidence="4 15">Amino-acid biosynthesis; L-histidine biosynthesis; L-histidine from 5-phospho-alpha-D-ribose 1-diphosphate: step 3/9.</text>
</comment>
<dbReference type="NCBIfam" id="NF001611">
    <property type="entry name" value="PRK00400.1-3"/>
    <property type="match status" value="1"/>
</dbReference>
<gene>
    <name evidence="15 17" type="primary">hisI</name>
    <name evidence="15" type="synonym">hisIE</name>
    <name evidence="17" type="ORF">NCTC13102_01795</name>
</gene>
<dbReference type="GO" id="GO:0005524">
    <property type="term" value="F:ATP binding"/>
    <property type="evidence" value="ECO:0007669"/>
    <property type="project" value="UniProtKB-KW"/>
</dbReference>
<keyword evidence="14 15" id="KW-0511">Multifunctional enzyme</keyword>
<keyword evidence="10 15" id="KW-0547">Nucleotide-binding</keyword>
<dbReference type="NCBIfam" id="TIGR03188">
    <property type="entry name" value="histidine_hisI"/>
    <property type="match status" value="1"/>
</dbReference>
<dbReference type="InterPro" id="IPR021130">
    <property type="entry name" value="PRib-ATP_PPHydrolase-like"/>
</dbReference>
<dbReference type="EC" id="3.6.1.31" evidence="15"/>
<evidence type="ECO:0000256" key="9">
    <source>
        <dbReference type="ARBA" id="ARBA00022605"/>
    </source>
</evidence>
<evidence type="ECO:0000256" key="6">
    <source>
        <dbReference type="ARBA" id="ARBA00007731"/>
    </source>
</evidence>
<evidence type="ECO:0000256" key="14">
    <source>
        <dbReference type="ARBA" id="ARBA00023268"/>
    </source>
</evidence>